<dbReference type="Proteomes" id="UP000637788">
    <property type="component" value="Unassembled WGS sequence"/>
</dbReference>
<evidence type="ECO:0000313" key="2">
    <source>
        <dbReference type="Proteomes" id="UP000637788"/>
    </source>
</evidence>
<dbReference type="AlphaFoldDB" id="A0A917VP32"/>
<proteinExistence type="predicted"/>
<reference evidence="1" key="2">
    <citation type="submission" date="2020-09" db="EMBL/GenBank/DDBJ databases">
        <authorList>
            <person name="Sun Q."/>
            <person name="Ohkuma M."/>
        </authorList>
    </citation>
    <scope>NUCLEOTIDE SEQUENCE</scope>
    <source>
        <strain evidence="1">JCM 3035</strain>
    </source>
</reference>
<name>A0A917VP32_9ACTN</name>
<dbReference type="RefSeq" id="WP_189326238.1">
    <property type="nucleotide sequence ID" value="NZ_BMPQ01000029.1"/>
</dbReference>
<sequence>MTASYRYRSWHALTGELLATDLPLSQVEFGLALNAAGDFSGRLEPRFAHLLPAQLDPGNTLLTAERDGTLLWGGIVWRAEPEGATYPIEAAGWGSYLHRRHDIHGNLGGRGPYTYADPCQVIRDVWAYAQSQPDGNLGVTVDATTSKAKAGTPAEPYSTDWWEAPVLGEVVDDMTEIDGGPEWTETTDWTATGRPGGRIRLGWPRLGTRRTDISFASGTNVAATVPVTYDADAYAQVVIALGAGEGRGRRRAIDAIRNGRLRLEHVLEAPAEKANDRLAARARTERTARQILGEVTEIQVIDHPAAPIGSWQIGDDVRVSLHDQWSDFDGWCRITGWTLRPPQGQDPERITLTLARADRFTYGS</sequence>
<gene>
    <name evidence="1" type="ORF">GCM10010094_75340</name>
</gene>
<evidence type="ECO:0008006" key="3">
    <source>
        <dbReference type="Google" id="ProtNLM"/>
    </source>
</evidence>
<organism evidence="1 2">
    <name type="scientific">Streptomyces flaveus</name>
    <dbReference type="NCBI Taxonomy" id="66370"/>
    <lineage>
        <taxon>Bacteria</taxon>
        <taxon>Bacillati</taxon>
        <taxon>Actinomycetota</taxon>
        <taxon>Actinomycetes</taxon>
        <taxon>Kitasatosporales</taxon>
        <taxon>Streptomycetaceae</taxon>
        <taxon>Streptomyces</taxon>
        <taxon>Streptomyces aurantiacus group</taxon>
    </lineage>
</organism>
<reference evidence="1" key="1">
    <citation type="journal article" date="2014" name="Int. J. Syst. Evol. Microbiol.">
        <title>Complete genome sequence of Corynebacterium casei LMG S-19264T (=DSM 44701T), isolated from a smear-ripened cheese.</title>
        <authorList>
            <consortium name="US DOE Joint Genome Institute (JGI-PGF)"/>
            <person name="Walter F."/>
            <person name="Albersmeier A."/>
            <person name="Kalinowski J."/>
            <person name="Ruckert C."/>
        </authorList>
    </citation>
    <scope>NUCLEOTIDE SEQUENCE</scope>
    <source>
        <strain evidence="1">JCM 3035</strain>
    </source>
</reference>
<accession>A0A917VP32</accession>
<evidence type="ECO:0000313" key="1">
    <source>
        <dbReference type="EMBL" id="GGL03388.1"/>
    </source>
</evidence>
<protein>
    <recommendedName>
        <fullName evidence="3">Minor tail protein</fullName>
    </recommendedName>
</protein>
<dbReference type="EMBL" id="BMPQ01000029">
    <property type="protein sequence ID" value="GGL03388.1"/>
    <property type="molecule type" value="Genomic_DNA"/>
</dbReference>
<comment type="caution">
    <text evidence="1">The sequence shown here is derived from an EMBL/GenBank/DDBJ whole genome shotgun (WGS) entry which is preliminary data.</text>
</comment>
<keyword evidence="2" id="KW-1185">Reference proteome</keyword>